<keyword evidence="1" id="KW-0472">Membrane</keyword>
<comment type="caution">
    <text evidence="2">The sequence shown here is derived from an EMBL/GenBank/DDBJ whole genome shotgun (WGS) entry which is preliminary data.</text>
</comment>
<dbReference type="EMBL" id="JAUGQQ010000002">
    <property type="protein sequence ID" value="MDN3723744.1"/>
    <property type="molecule type" value="Genomic_DNA"/>
</dbReference>
<feature type="transmembrane region" description="Helical" evidence="1">
    <location>
        <begin position="73"/>
        <end position="93"/>
    </location>
</feature>
<name>A0ABT8DGA4_9FLAO</name>
<dbReference type="RefSeq" id="WP_290253831.1">
    <property type="nucleotide sequence ID" value="NZ_JAUGQQ010000002.1"/>
</dbReference>
<accession>A0ABT8DGA4</accession>
<proteinExistence type="predicted"/>
<keyword evidence="1" id="KW-0812">Transmembrane</keyword>
<organism evidence="2 3">
    <name type="scientific">Aequorivita aurantiaca</name>
    <dbReference type="NCBI Taxonomy" id="3053356"/>
    <lineage>
        <taxon>Bacteria</taxon>
        <taxon>Pseudomonadati</taxon>
        <taxon>Bacteroidota</taxon>
        <taxon>Flavobacteriia</taxon>
        <taxon>Flavobacteriales</taxon>
        <taxon>Flavobacteriaceae</taxon>
        <taxon>Aequorivita</taxon>
    </lineage>
</organism>
<keyword evidence="3" id="KW-1185">Reference proteome</keyword>
<evidence type="ECO:0008006" key="4">
    <source>
        <dbReference type="Google" id="ProtNLM"/>
    </source>
</evidence>
<dbReference type="Proteomes" id="UP001244787">
    <property type="component" value="Unassembled WGS sequence"/>
</dbReference>
<keyword evidence="1" id="KW-1133">Transmembrane helix</keyword>
<evidence type="ECO:0000256" key="1">
    <source>
        <dbReference type="SAM" id="Phobius"/>
    </source>
</evidence>
<reference evidence="2 3" key="1">
    <citation type="submission" date="2023-06" db="EMBL/GenBank/DDBJ databases">
        <authorList>
            <person name="Ye Y.-Q."/>
            <person name="Du Z.-J."/>
        </authorList>
    </citation>
    <scope>NUCLEOTIDE SEQUENCE [LARGE SCALE GENOMIC DNA]</scope>
    <source>
        <strain evidence="2 3">SDUM287046</strain>
    </source>
</reference>
<evidence type="ECO:0000313" key="3">
    <source>
        <dbReference type="Proteomes" id="UP001244787"/>
    </source>
</evidence>
<protein>
    <recommendedName>
        <fullName evidence="4">Anti-sigma factor</fullName>
    </recommendedName>
</protein>
<sequence>MELDNIKKLLDAYFEGMTSLEEEKILRDYFTQQTVADALVQYKPIFLGMEVAKQEHSHKALLLPDSKPKVNKAWRYSVAAILVVGLGVGSFYLSQSRYTQEEMEALAAFEQSKNAMMLLSENLNRGTEQLSYVKQFAITKDRIFE</sequence>
<gene>
    <name evidence="2" type="ORF">QRD02_05075</name>
</gene>
<evidence type="ECO:0000313" key="2">
    <source>
        <dbReference type="EMBL" id="MDN3723744.1"/>
    </source>
</evidence>